<protein>
    <submittedName>
        <fullName evidence="2">Uncharacterized protein</fullName>
    </submittedName>
</protein>
<evidence type="ECO:0000313" key="2">
    <source>
        <dbReference type="EMBL" id="AJA06717.1"/>
    </source>
</evidence>
<evidence type="ECO:0000313" key="3">
    <source>
        <dbReference type="Proteomes" id="UP000030902"/>
    </source>
</evidence>
<feature type="region of interest" description="Disordered" evidence="1">
    <location>
        <begin position="55"/>
        <end position="89"/>
    </location>
</feature>
<evidence type="ECO:0000256" key="1">
    <source>
        <dbReference type="SAM" id="MobiDB-lite"/>
    </source>
</evidence>
<name>A0A6S4GVG3_9BACT</name>
<dbReference type="Proteomes" id="UP000030902">
    <property type="component" value="Chromosome"/>
</dbReference>
<organism evidence="2 3">
    <name type="scientific">Candidatus Nanosynbacter lyticus</name>
    <dbReference type="NCBI Taxonomy" id="2093824"/>
    <lineage>
        <taxon>Bacteria</taxon>
        <taxon>Candidatus Saccharimonadota</taxon>
        <taxon>Candidatus Saccharimonadia</taxon>
        <taxon>Candidatus Nanosynbacterales</taxon>
        <taxon>Candidatus Nanosynbacteraceae</taxon>
        <taxon>Candidatus Nanosynbacter</taxon>
    </lineage>
</organism>
<reference evidence="2 3" key="1">
    <citation type="journal article" date="2015" name="Proc. Natl. Acad. Sci. U.S.A.">
        <title>Cultivation of a human-associated TM7 phylotype reveals a reduced genome and epibiotic parasitic lifestyle.</title>
        <authorList>
            <person name="He X."/>
            <person name="McLean J.S."/>
            <person name="Edlund A."/>
            <person name="Yooseph S."/>
            <person name="Hall A.P."/>
            <person name="Liu S.Y."/>
            <person name="Dorrestein P.C."/>
            <person name="Esquenazi E."/>
            <person name="Hunter R.C."/>
            <person name="Cheng G."/>
            <person name="Nelson K.E."/>
            <person name="Lux R."/>
            <person name="Shi W."/>
        </authorList>
    </citation>
    <scope>NUCLEOTIDE SEQUENCE [LARGE SCALE GENOMIC DNA]</scope>
    <source>
        <strain evidence="2 3">TM7x</strain>
    </source>
</reference>
<feature type="region of interest" description="Disordered" evidence="1">
    <location>
        <begin position="1"/>
        <end position="43"/>
    </location>
</feature>
<dbReference type="EMBL" id="CP007496">
    <property type="protein sequence ID" value="AJA06717.1"/>
    <property type="molecule type" value="Genomic_DNA"/>
</dbReference>
<dbReference type="AlphaFoldDB" id="A0A6S4GVG3"/>
<gene>
    <name evidence="2" type="ORF">TM7x_00590</name>
</gene>
<feature type="compositionally biased region" description="Polar residues" evidence="1">
    <location>
        <begin position="75"/>
        <end position="86"/>
    </location>
</feature>
<accession>A0A6S4GVG3</accession>
<sequence length="150" mass="16754">MNPELPQVSRNTEVQPQIFVGGENGVESTIESPELISDTERRQSSVVEQYNNIPVALPVDDTDDSAALPNDDKNTTSVNAGSTSIPSDDMPLVAADEDLIEKEWVDKVKKIIILTKDDPYERSRVITQLQIDYLKKRYNKTLGKDYNSGE</sequence>
<proteinExistence type="predicted"/>
<keyword evidence="3" id="KW-1185">Reference proteome</keyword>
<dbReference type="RefSeq" id="WP_039326869.1">
    <property type="nucleotide sequence ID" value="NZ_CP007496.1"/>
</dbReference>
<dbReference type="KEGG" id="sox:TM7x_00590"/>